<evidence type="ECO:0000313" key="2">
    <source>
        <dbReference type="Proteomes" id="UP000221653"/>
    </source>
</evidence>
<proteinExistence type="predicted"/>
<reference evidence="1 2" key="1">
    <citation type="submission" date="2017-10" db="EMBL/GenBank/DDBJ databases">
        <title>Sequencing the genomes of 1000 actinobacteria strains.</title>
        <authorList>
            <person name="Klenk H.-P."/>
        </authorList>
    </citation>
    <scope>NUCLEOTIDE SEQUENCE [LARGE SCALE GENOMIC DNA]</scope>
    <source>
        <strain evidence="1 2">DSM 20688</strain>
    </source>
</reference>
<dbReference type="RefSeq" id="WP_048379475.1">
    <property type="nucleotide sequence ID" value="NZ_LDYE01000003.1"/>
</dbReference>
<dbReference type="AlphaFoldDB" id="A0A2A9DPN4"/>
<keyword evidence="2" id="KW-1185">Reference proteome</keyword>
<dbReference type="STRING" id="1724.GCA_001044175_01295"/>
<accession>A0A2A9DPN4</accession>
<name>A0A2A9DPN4_9CORY</name>
<organism evidence="1 2">
    <name type="scientific">Corynebacterium renale</name>
    <dbReference type="NCBI Taxonomy" id="1724"/>
    <lineage>
        <taxon>Bacteria</taxon>
        <taxon>Bacillati</taxon>
        <taxon>Actinomycetota</taxon>
        <taxon>Actinomycetes</taxon>
        <taxon>Mycobacteriales</taxon>
        <taxon>Corynebacteriaceae</taxon>
        <taxon>Corynebacterium</taxon>
    </lineage>
</organism>
<evidence type="ECO:0000313" key="1">
    <source>
        <dbReference type="EMBL" id="PFG28316.1"/>
    </source>
</evidence>
<protein>
    <submittedName>
        <fullName evidence="1">Uncharacterized protein</fullName>
    </submittedName>
</protein>
<sequence length="106" mass="12427">MLFHEAIDQLSVELGAFDHNLLSPRYEERLLVAYIDAMKCGRKVTNLEAKREFLGIFEEPIYYEENFYSEIGVRDAFALAEEFAEMEPVVPLEFPTIEDMDLYRSH</sequence>
<comment type="caution">
    <text evidence="1">The sequence shown here is derived from an EMBL/GenBank/DDBJ whole genome shotgun (WGS) entry which is preliminary data.</text>
</comment>
<gene>
    <name evidence="1" type="ORF">ATK06_1423</name>
</gene>
<dbReference type="Proteomes" id="UP000221653">
    <property type="component" value="Unassembled WGS sequence"/>
</dbReference>
<dbReference type="EMBL" id="PDJF01000001">
    <property type="protein sequence ID" value="PFG28316.1"/>
    <property type="molecule type" value="Genomic_DNA"/>
</dbReference>
<dbReference type="OrthoDB" id="9950230at2"/>